<dbReference type="AlphaFoldDB" id="A0A1F4TN99"/>
<accession>A0A1F4TN99</accession>
<dbReference type="EMBL" id="MEUF01000059">
    <property type="protein sequence ID" value="OGC33533.1"/>
    <property type="molecule type" value="Genomic_DNA"/>
</dbReference>
<evidence type="ECO:0008006" key="3">
    <source>
        <dbReference type="Google" id="ProtNLM"/>
    </source>
</evidence>
<gene>
    <name evidence="1" type="ORF">A2311_02270</name>
</gene>
<organism evidence="1 2">
    <name type="scientific">candidate division WOR-1 bacterium RIFOXYB2_FULL_48_7</name>
    <dbReference type="NCBI Taxonomy" id="1802583"/>
    <lineage>
        <taxon>Bacteria</taxon>
        <taxon>Bacillati</taxon>
        <taxon>Saganbacteria</taxon>
    </lineage>
</organism>
<dbReference type="STRING" id="1802583.A2311_02270"/>
<dbReference type="SUPFAM" id="SSF50956">
    <property type="entry name" value="Thermostable phytase (3-phytase)"/>
    <property type="match status" value="1"/>
</dbReference>
<name>A0A1F4TN99_UNCSA</name>
<proteinExistence type="predicted"/>
<reference evidence="1 2" key="1">
    <citation type="journal article" date="2016" name="Nat. Commun.">
        <title>Thousands of microbial genomes shed light on interconnected biogeochemical processes in an aquifer system.</title>
        <authorList>
            <person name="Anantharaman K."/>
            <person name="Brown C.T."/>
            <person name="Hug L.A."/>
            <person name="Sharon I."/>
            <person name="Castelle C.J."/>
            <person name="Probst A.J."/>
            <person name="Thomas B.C."/>
            <person name="Singh A."/>
            <person name="Wilkins M.J."/>
            <person name="Karaoz U."/>
            <person name="Brodie E.L."/>
            <person name="Williams K.H."/>
            <person name="Hubbard S.S."/>
            <person name="Banfield J.F."/>
        </authorList>
    </citation>
    <scope>NUCLEOTIDE SEQUENCE [LARGE SCALE GENOMIC DNA]</scope>
</reference>
<sequence length="126" mass="14110">MFVCHQNGGRVYVFDLSPTSSTVTFVGAYKTRRDESADLEFDRSNGHLYIWHNTGDNYLEVTTLSSYVNGERYLTPIAEFLSPKGGNLEGIGILPASDSNNWCLITDDSNQDGAALMWFRSFNPGW</sequence>
<comment type="caution">
    <text evidence="1">The sequence shown here is derived from an EMBL/GenBank/DDBJ whole genome shotgun (WGS) entry which is preliminary data.</text>
</comment>
<evidence type="ECO:0000313" key="1">
    <source>
        <dbReference type="EMBL" id="OGC33533.1"/>
    </source>
</evidence>
<protein>
    <recommendedName>
        <fullName evidence="3">BPP domain-containing protein</fullName>
    </recommendedName>
</protein>
<evidence type="ECO:0000313" key="2">
    <source>
        <dbReference type="Proteomes" id="UP000178951"/>
    </source>
</evidence>
<dbReference type="Proteomes" id="UP000178951">
    <property type="component" value="Unassembled WGS sequence"/>
</dbReference>